<dbReference type="GO" id="GO:0016757">
    <property type="term" value="F:glycosyltransferase activity"/>
    <property type="evidence" value="ECO:0007669"/>
    <property type="project" value="TreeGrafter"/>
</dbReference>
<reference evidence="2" key="1">
    <citation type="submission" date="2020-08" db="EMBL/GenBank/DDBJ databases">
        <title>Whole genome shotgun sequence of Polymorphospora rubra NBRC 101157.</title>
        <authorList>
            <person name="Komaki H."/>
            <person name="Tamura T."/>
        </authorList>
    </citation>
    <scope>NUCLEOTIDE SEQUENCE</scope>
    <source>
        <strain evidence="2">NBRC 101157</strain>
    </source>
</reference>
<dbReference type="PANTHER" id="PTHR12526:SF636">
    <property type="entry name" value="BLL3647 PROTEIN"/>
    <property type="match status" value="1"/>
</dbReference>
<evidence type="ECO:0000259" key="1">
    <source>
        <dbReference type="Pfam" id="PF11997"/>
    </source>
</evidence>
<feature type="domain" description="DUF3492" evidence="1">
    <location>
        <begin position="2"/>
        <end position="266"/>
    </location>
</feature>
<sequence length="473" mass="51706">MSEGTYPYVTGGVSVWCDQLIRGLPEHRWEMVALSVDGSERPLWPAPPNLDRLTPLPLWGARPAIRPGAPGADFRAAYAAFLSAVLSPREPRPVQAEARRNRFLLSLRQMHEYAASGGDLTGALLSNTALTMTLDAWHGLHIDSEERITLADAVGALWLLEHMLRPLSAPPVRADLVHAAMNGLSMLVAMTARWRYGTPSVMSEHGMYLRERYLGFLDEDAPHAVKVLLLSFFRELTGAGYLMVDTLAPHSIYNRRWQLHNGADPDRMSTVYNGIDPDVFRPAATEPANPTIAFLGRIDPLKDLHTLIRAFSIVRAKIPDARLRMFGEAPADGLEYLDSCRKLIAELGLTGAATLEGRAGDPVQAYADGSIVALTSISEGFPYTVVEAMACGRPVVATNVGGVAEAIGNTGMVVPPRDAAAVARACVHLLRDHRLRAQLGAQARTRVLEHFTVDQSLDAYRRIYRDTLLAAGR</sequence>
<dbReference type="Pfam" id="PF13692">
    <property type="entry name" value="Glyco_trans_1_4"/>
    <property type="match status" value="1"/>
</dbReference>
<dbReference type="SUPFAM" id="SSF53756">
    <property type="entry name" value="UDP-Glycosyltransferase/glycogen phosphorylase"/>
    <property type="match status" value="1"/>
</dbReference>
<dbReference type="Gene3D" id="3.40.50.2000">
    <property type="entry name" value="Glycogen Phosphorylase B"/>
    <property type="match status" value="2"/>
</dbReference>
<dbReference type="NCBIfam" id="NF038011">
    <property type="entry name" value="PelF"/>
    <property type="match status" value="1"/>
</dbReference>
<dbReference type="PANTHER" id="PTHR12526">
    <property type="entry name" value="GLYCOSYLTRANSFERASE"/>
    <property type="match status" value="1"/>
</dbReference>
<proteinExistence type="predicted"/>
<dbReference type="Pfam" id="PF11997">
    <property type="entry name" value="DUF3492"/>
    <property type="match status" value="1"/>
</dbReference>
<name>A0A810NEE7_9ACTN</name>
<dbReference type="InterPro" id="IPR022622">
    <property type="entry name" value="DUF3492"/>
</dbReference>
<dbReference type="KEGG" id="pry:Prubr_68740"/>
<dbReference type="Proteomes" id="UP000680866">
    <property type="component" value="Chromosome"/>
</dbReference>
<dbReference type="EMBL" id="AP023359">
    <property type="protein sequence ID" value="BCJ69853.1"/>
    <property type="molecule type" value="Genomic_DNA"/>
</dbReference>
<dbReference type="InterPro" id="IPR047691">
    <property type="entry name" value="PelF-like"/>
</dbReference>
<dbReference type="AlphaFoldDB" id="A0A810NEE7"/>
<organism evidence="2 3">
    <name type="scientific">Polymorphospora rubra</name>
    <dbReference type="NCBI Taxonomy" id="338584"/>
    <lineage>
        <taxon>Bacteria</taxon>
        <taxon>Bacillati</taxon>
        <taxon>Actinomycetota</taxon>
        <taxon>Actinomycetes</taxon>
        <taxon>Micromonosporales</taxon>
        <taxon>Micromonosporaceae</taxon>
        <taxon>Polymorphospora</taxon>
    </lineage>
</organism>
<protein>
    <submittedName>
        <fullName evidence="2">Lipopolysaccharide glycosyltransferase, putative</fullName>
    </submittedName>
</protein>
<keyword evidence="3" id="KW-1185">Reference proteome</keyword>
<accession>A0A810NEE7</accession>
<gene>
    <name evidence="2" type="primary">icsA</name>
    <name evidence="2" type="ORF">Prubr_68740</name>
</gene>
<evidence type="ECO:0000313" key="3">
    <source>
        <dbReference type="Proteomes" id="UP000680866"/>
    </source>
</evidence>
<evidence type="ECO:0000313" key="2">
    <source>
        <dbReference type="EMBL" id="BCJ69853.1"/>
    </source>
</evidence>